<reference evidence="2 3" key="1">
    <citation type="submission" date="2019-03" db="EMBL/GenBank/DDBJ databases">
        <title>Genomic Encyclopedia of Type Strains, Phase IV (KMG-V): Genome sequencing to study the core and pangenomes of soil and plant-associated prokaryotes.</title>
        <authorList>
            <person name="Whitman W."/>
        </authorList>
    </citation>
    <scope>NUCLEOTIDE SEQUENCE [LARGE SCALE GENOMIC DNA]</scope>
    <source>
        <strain evidence="2 3">23C40</strain>
    </source>
</reference>
<organism evidence="2 3">
    <name type="scientific">Sinorhizobium americanum</name>
    <dbReference type="NCBI Taxonomy" id="194963"/>
    <lineage>
        <taxon>Bacteria</taxon>
        <taxon>Pseudomonadati</taxon>
        <taxon>Pseudomonadota</taxon>
        <taxon>Alphaproteobacteria</taxon>
        <taxon>Hyphomicrobiales</taxon>
        <taxon>Rhizobiaceae</taxon>
        <taxon>Sinorhizobium/Ensifer group</taxon>
        <taxon>Sinorhizobium</taxon>
    </lineage>
</organism>
<name>A0A4R2C573_9HYPH</name>
<gene>
    <name evidence="2" type="ORF">EV184_102238</name>
</gene>
<proteinExistence type="predicted"/>
<sequence>MPKSSETKPTMIEPRKGTPSPRLVESEFRRRFLIRFQDKAFDALRPELDRIAAAAWDAYDHQRKAPHTRKAGPEFKDPDYELSVDWLAARDAIHAAQARHDDPEGPVRILLISGSSRSEHTCPGEMSKSYRLTRIAQARR</sequence>
<evidence type="ECO:0000313" key="2">
    <source>
        <dbReference type="EMBL" id="TCN33929.1"/>
    </source>
</evidence>
<dbReference type="Proteomes" id="UP000295043">
    <property type="component" value="Unassembled WGS sequence"/>
</dbReference>
<accession>A0A4R2C573</accession>
<dbReference type="EMBL" id="SLVU01000002">
    <property type="protein sequence ID" value="TCN33929.1"/>
    <property type="molecule type" value="Genomic_DNA"/>
</dbReference>
<comment type="caution">
    <text evidence="2">The sequence shown here is derived from an EMBL/GenBank/DDBJ whole genome shotgun (WGS) entry which is preliminary data.</text>
</comment>
<evidence type="ECO:0000313" key="3">
    <source>
        <dbReference type="Proteomes" id="UP000295043"/>
    </source>
</evidence>
<feature type="region of interest" description="Disordered" evidence="1">
    <location>
        <begin position="1"/>
        <end position="23"/>
    </location>
</feature>
<protein>
    <submittedName>
        <fullName evidence="2">Uncharacterized protein</fullName>
    </submittedName>
</protein>
<dbReference type="AlphaFoldDB" id="A0A4R2C573"/>
<evidence type="ECO:0000256" key="1">
    <source>
        <dbReference type="SAM" id="MobiDB-lite"/>
    </source>
</evidence>